<proteinExistence type="predicted"/>
<dbReference type="Proteomes" id="UP000219020">
    <property type="component" value="Unassembled WGS sequence"/>
</dbReference>
<dbReference type="AlphaFoldDB" id="A0A2A5T6Z8"/>
<organism evidence="1 2">
    <name type="scientific">Candidatus Enterovibrio escicola</name>
    <dbReference type="NCBI Taxonomy" id="1927127"/>
    <lineage>
        <taxon>Bacteria</taxon>
        <taxon>Pseudomonadati</taxon>
        <taxon>Pseudomonadota</taxon>
        <taxon>Gammaproteobacteria</taxon>
        <taxon>Vibrionales</taxon>
        <taxon>Vibrionaceae</taxon>
        <taxon>Enterovibrio</taxon>
    </lineage>
</organism>
<sequence length="44" mass="5123">MQGFEYLFLLLNHDHFHNPYLDPPFIETQASSMITGILDVVDDQ</sequence>
<accession>A0A2A5T6Z8</accession>
<evidence type="ECO:0000313" key="2">
    <source>
        <dbReference type="Proteomes" id="UP000219020"/>
    </source>
</evidence>
<reference evidence="2" key="1">
    <citation type="submission" date="2017-04" db="EMBL/GenBank/DDBJ databases">
        <title>Genome evolution of the luminous symbionts of deep sea anglerfish.</title>
        <authorList>
            <person name="Hendry T.A."/>
        </authorList>
    </citation>
    <scope>NUCLEOTIDE SEQUENCE [LARGE SCALE GENOMIC DNA]</scope>
</reference>
<comment type="caution">
    <text evidence="1">The sequence shown here is derived from an EMBL/GenBank/DDBJ whole genome shotgun (WGS) entry which is preliminary data.</text>
</comment>
<dbReference type="EMBL" id="NBYY01000009">
    <property type="protein sequence ID" value="PCS23870.1"/>
    <property type="molecule type" value="Genomic_DNA"/>
</dbReference>
<gene>
    <name evidence="1" type="ORF">BTN49_0841</name>
</gene>
<protein>
    <submittedName>
        <fullName evidence="1">Uncharacterized protein</fullName>
    </submittedName>
</protein>
<keyword evidence="2" id="KW-1185">Reference proteome</keyword>
<name>A0A2A5T6Z8_9GAMM</name>
<evidence type="ECO:0000313" key="1">
    <source>
        <dbReference type="EMBL" id="PCS23870.1"/>
    </source>
</evidence>